<comment type="function">
    <text evidence="6">Specifically methylates the N7 position of a guanine in 16S rRNA.</text>
</comment>
<dbReference type="PANTHER" id="PTHR31760:SF0">
    <property type="entry name" value="S-ADENOSYL-L-METHIONINE-DEPENDENT METHYLTRANSFERASES SUPERFAMILY PROTEIN"/>
    <property type="match status" value="1"/>
</dbReference>
<dbReference type="Gene3D" id="3.40.50.150">
    <property type="entry name" value="Vaccinia Virus protein VP39"/>
    <property type="match status" value="1"/>
</dbReference>
<keyword evidence="5 6" id="KW-0949">S-adenosyl-L-methionine</keyword>
<evidence type="ECO:0000256" key="1">
    <source>
        <dbReference type="ARBA" id="ARBA00022490"/>
    </source>
</evidence>
<evidence type="ECO:0000256" key="2">
    <source>
        <dbReference type="ARBA" id="ARBA00022552"/>
    </source>
</evidence>
<dbReference type="RefSeq" id="WP_231756792.1">
    <property type="nucleotide sequence ID" value="NZ_AP024412.1"/>
</dbReference>
<dbReference type="EMBL" id="AP024412">
    <property type="protein sequence ID" value="BCR35315.1"/>
    <property type="molecule type" value="Genomic_DNA"/>
</dbReference>
<dbReference type="InterPro" id="IPR003682">
    <property type="entry name" value="rRNA_ssu_MeTfrase_G"/>
</dbReference>
<comment type="similarity">
    <text evidence="6">Belongs to the methyltransferase superfamily. RNA methyltransferase RsmG family.</text>
</comment>
<proteinExistence type="inferred from homology"/>
<evidence type="ECO:0000256" key="5">
    <source>
        <dbReference type="ARBA" id="ARBA00022691"/>
    </source>
</evidence>
<evidence type="ECO:0000256" key="3">
    <source>
        <dbReference type="ARBA" id="ARBA00022603"/>
    </source>
</evidence>
<dbReference type="SUPFAM" id="SSF53335">
    <property type="entry name" value="S-adenosyl-L-methionine-dependent methyltransferases"/>
    <property type="match status" value="1"/>
</dbReference>
<dbReference type="PIRSF" id="PIRSF003078">
    <property type="entry name" value="GidB"/>
    <property type="match status" value="1"/>
</dbReference>
<dbReference type="NCBIfam" id="TIGR00138">
    <property type="entry name" value="rsmG_gidB"/>
    <property type="match status" value="1"/>
</dbReference>
<evidence type="ECO:0000313" key="8">
    <source>
        <dbReference type="Proteomes" id="UP000620133"/>
    </source>
</evidence>
<protein>
    <recommendedName>
        <fullName evidence="6">Ribosomal RNA small subunit methyltransferase G</fullName>
        <ecNumber evidence="6">2.1.1.-</ecNumber>
    </recommendedName>
    <alternativeName>
        <fullName evidence="6">16S rRNA 7-methylguanosine methyltransferase</fullName>
        <shortName evidence="6">16S rRNA m7G methyltransferase</shortName>
    </alternativeName>
</protein>
<dbReference type="GO" id="GO:0070043">
    <property type="term" value="F:rRNA (guanine-N7-)-methyltransferase activity"/>
    <property type="evidence" value="ECO:0007669"/>
    <property type="project" value="UniProtKB-UniRule"/>
</dbReference>
<comment type="subcellular location">
    <subcellularLocation>
        <location evidence="6">Cytoplasm</location>
    </subcellularLocation>
</comment>
<dbReference type="GO" id="GO:0005829">
    <property type="term" value="C:cytosol"/>
    <property type="evidence" value="ECO:0007669"/>
    <property type="project" value="TreeGrafter"/>
</dbReference>
<dbReference type="HAMAP" id="MF_00074">
    <property type="entry name" value="16SrRNA_methyltr_G"/>
    <property type="match status" value="1"/>
</dbReference>
<sequence length="232" mass="26659">MFKDDIKYNLNIQISDKQLSQFETYYEFLIEYNQITNLTRITDREEVFYKHFYDSLTLVKSIDMTNVRNLCDMGAGAGFPSIPLKILFPNLKITIIDSLGKRITFLKQLLKKLQITDVSIVYDRIENFALSNSEIFDVVTARALGKLPLILELGLPMTKIDGCFVAYKSSQYIDEVDQSKQALKILGGQILNIVDIKLPYSHGDRSLIVIKKTRETPKTYPRSFALIKKKTL</sequence>
<name>A0A7U9TJI1_9MOLU</name>
<keyword evidence="1 6" id="KW-0963">Cytoplasm</keyword>
<comment type="caution">
    <text evidence="6">Lacks conserved residue(s) required for the propagation of feature annotation.</text>
</comment>
<dbReference type="Pfam" id="PF02527">
    <property type="entry name" value="GidB"/>
    <property type="match status" value="1"/>
</dbReference>
<dbReference type="PANTHER" id="PTHR31760">
    <property type="entry name" value="S-ADENOSYL-L-METHIONINE-DEPENDENT METHYLTRANSFERASES SUPERFAMILY PROTEIN"/>
    <property type="match status" value="1"/>
</dbReference>
<evidence type="ECO:0000313" key="7">
    <source>
        <dbReference type="EMBL" id="BCR35315.1"/>
    </source>
</evidence>
<dbReference type="EC" id="2.1.1.-" evidence="6"/>
<organism evidence="7 8">
    <name type="scientific">Mariniplasma anaerobium</name>
    <dbReference type="NCBI Taxonomy" id="2735436"/>
    <lineage>
        <taxon>Bacteria</taxon>
        <taxon>Bacillati</taxon>
        <taxon>Mycoplasmatota</taxon>
        <taxon>Mollicutes</taxon>
        <taxon>Acholeplasmatales</taxon>
        <taxon>Acholeplasmataceae</taxon>
        <taxon>Mariniplasma</taxon>
    </lineage>
</organism>
<dbReference type="Proteomes" id="UP000620133">
    <property type="component" value="Chromosome"/>
</dbReference>
<evidence type="ECO:0000256" key="6">
    <source>
        <dbReference type="HAMAP-Rule" id="MF_00074"/>
    </source>
</evidence>
<dbReference type="InterPro" id="IPR029063">
    <property type="entry name" value="SAM-dependent_MTases_sf"/>
</dbReference>
<accession>A0A7U9TJI1</accession>
<dbReference type="AlphaFoldDB" id="A0A7U9TJI1"/>
<dbReference type="FunFam" id="3.40.50.150:FF:000041">
    <property type="entry name" value="Ribosomal RNA small subunit methyltransferase G"/>
    <property type="match status" value="1"/>
</dbReference>
<evidence type="ECO:0000256" key="4">
    <source>
        <dbReference type="ARBA" id="ARBA00022679"/>
    </source>
</evidence>
<reference evidence="7" key="1">
    <citation type="submission" date="2021-01" db="EMBL/GenBank/DDBJ databases">
        <title>Draft genome sequence of Acholeplasmataceae bacterium strain Mahy22.</title>
        <authorList>
            <person name="Watanabe M."/>
            <person name="Kojima H."/>
            <person name="Fukui M."/>
        </authorList>
    </citation>
    <scope>NUCLEOTIDE SEQUENCE</scope>
    <source>
        <strain evidence="7">Mahy22</strain>
    </source>
</reference>
<gene>
    <name evidence="6 7" type="primary">rsmG</name>
    <name evidence="7" type="ORF">MPAN_002080</name>
</gene>
<feature type="binding site" evidence="6">
    <location>
        <position position="79"/>
    </location>
    <ligand>
        <name>S-adenosyl-L-methionine</name>
        <dbReference type="ChEBI" id="CHEBI:59789"/>
    </ligand>
</feature>
<keyword evidence="3 6" id="KW-0489">Methyltransferase</keyword>
<dbReference type="KEGG" id="manr:MPAN_002080"/>
<feature type="binding site" evidence="6">
    <location>
        <begin position="125"/>
        <end position="126"/>
    </location>
    <ligand>
        <name>S-adenosyl-L-methionine</name>
        <dbReference type="ChEBI" id="CHEBI:59789"/>
    </ligand>
</feature>
<keyword evidence="2 6" id="KW-0698">rRNA processing</keyword>
<feature type="binding site" evidence="6">
    <location>
        <position position="74"/>
    </location>
    <ligand>
        <name>S-adenosyl-L-methionine</name>
        <dbReference type="ChEBI" id="CHEBI:59789"/>
    </ligand>
</feature>
<keyword evidence="4 6" id="KW-0808">Transferase</keyword>
<keyword evidence="8" id="KW-1185">Reference proteome</keyword>
<feature type="binding site" evidence="6">
    <location>
        <position position="142"/>
    </location>
    <ligand>
        <name>S-adenosyl-L-methionine</name>
        <dbReference type="ChEBI" id="CHEBI:59789"/>
    </ligand>
</feature>